<dbReference type="GeneID" id="55847259"/>
<gene>
    <name evidence="2" type="ORF">HX787_10980</name>
</gene>
<evidence type="ECO:0000313" key="3">
    <source>
        <dbReference type="Proteomes" id="UP000549134"/>
    </source>
</evidence>
<sequence>MQKLLMALPVFLLLAACGQSEADKARNKAEMTEIRYQRVAREFVSGVLKDPESAEFRNQKGFCGEVNSKNSFGGYVGFKRFIAATKEMVVFAGDDRMTSSEFEKAWSKLCH</sequence>
<accession>A0A7Y8APP6</accession>
<dbReference type="AlphaFoldDB" id="A0A7Y8APP6"/>
<dbReference type="Proteomes" id="UP000549134">
    <property type="component" value="Unassembled WGS sequence"/>
</dbReference>
<evidence type="ECO:0008006" key="4">
    <source>
        <dbReference type="Google" id="ProtNLM"/>
    </source>
</evidence>
<dbReference type="EMBL" id="JACAQK010000007">
    <property type="protein sequence ID" value="NWD36373.1"/>
    <property type="molecule type" value="Genomic_DNA"/>
</dbReference>
<feature type="signal peptide" evidence="1">
    <location>
        <begin position="1"/>
        <end position="22"/>
    </location>
</feature>
<evidence type="ECO:0000313" key="2">
    <source>
        <dbReference type="EMBL" id="NWD36373.1"/>
    </source>
</evidence>
<keyword evidence="1" id="KW-0732">Signal</keyword>
<comment type="caution">
    <text evidence="2">The sequence shown here is derived from an EMBL/GenBank/DDBJ whole genome shotgun (WGS) entry which is preliminary data.</text>
</comment>
<dbReference type="RefSeq" id="WP_080519873.1">
    <property type="nucleotide sequence ID" value="NZ_CP020369.1"/>
</dbReference>
<organism evidence="2 3">
    <name type="scientific">Pseudomonas tolaasii</name>
    <dbReference type="NCBI Taxonomy" id="29442"/>
    <lineage>
        <taxon>Bacteria</taxon>
        <taxon>Pseudomonadati</taxon>
        <taxon>Pseudomonadota</taxon>
        <taxon>Gammaproteobacteria</taxon>
        <taxon>Pseudomonadales</taxon>
        <taxon>Pseudomonadaceae</taxon>
        <taxon>Pseudomonas</taxon>
    </lineage>
</organism>
<feature type="chain" id="PRO_5031047297" description="Lipoprotein" evidence="1">
    <location>
        <begin position="23"/>
        <end position="111"/>
    </location>
</feature>
<evidence type="ECO:0000256" key="1">
    <source>
        <dbReference type="SAM" id="SignalP"/>
    </source>
</evidence>
<reference evidence="2 3" key="1">
    <citation type="submission" date="2020-04" db="EMBL/GenBank/DDBJ databases">
        <title>Molecular characterization of pseudomonads from Agaricus bisporus reveal novel blotch 2 pathogens in Western Europe.</title>
        <authorList>
            <person name="Taparia T."/>
            <person name="Krijger M."/>
            <person name="Haynes E."/>
            <person name="Elpinstone J.G."/>
            <person name="Noble R."/>
            <person name="Van Der Wolf J."/>
        </authorList>
    </citation>
    <scope>NUCLEOTIDE SEQUENCE [LARGE SCALE GENOMIC DNA]</scope>
    <source>
        <strain evidence="2 3">IPO3746</strain>
    </source>
</reference>
<protein>
    <recommendedName>
        <fullName evidence="4">Lipoprotein</fullName>
    </recommendedName>
</protein>
<name>A0A7Y8APP6_PSETO</name>
<dbReference type="PROSITE" id="PS51257">
    <property type="entry name" value="PROKAR_LIPOPROTEIN"/>
    <property type="match status" value="1"/>
</dbReference>
<proteinExistence type="predicted"/>